<dbReference type="Gene3D" id="3.40.30.10">
    <property type="entry name" value="Glutaredoxin"/>
    <property type="match status" value="1"/>
</dbReference>
<name>R0EQK6_CAUVI</name>
<dbReference type="Pfam" id="PF13462">
    <property type="entry name" value="Thioredoxin_4"/>
    <property type="match status" value="1"/>
</dbReference>
<dbReference type="RefSeq" id="WP_004615705.1">
    <property type="nucleotide sequence ID" value="NZ_APMP01000002.1"/>
</dbReference>
<dbReference type="STRING" id="1292034.OR37_00599"/>
<gene>
    <name evidence="4" type="ORF">OR37_00599</name>
</gene>
<feature type="signal peptide" evidence="2">
    <location>
        <begin position="1"/>
        <end position="22"/>
    </location>
</feature>
<feature type="chain" id="PRO_5004341249" evidence="2">
    <location>
        <begin position="23"/>
        <end position="207"/>
    </location>
</feature>
<organism evidence="4 5">
    <name type="scientific">Caulobacter vibrioides OR37</name>
    <dbReference type="NCBI Taxonomy" id="1292034"/>
    <lineage>
        <taxon>Bacteria</taxon>
        <taxon>Pseudomonadati</taxon>
        <taxon>Pseudomonadota</taxon>
        <taxon>Alphaproteobacteria</taxon>
        <taxon>Caulobacterales</taxon>
        <taxon>Caulobacteraceae</taxon>
        <taxon>Caulobacter</taxon>
    </lineage>
</organism>
<keyword evidence="4" id="KW-0413">Isomerase</keyword>
<feature type="domain" description="Thioredoxin-like fold" evidence="3">
    <location>
        <begin position="33"/>
        <end position="199"/>
    </location>
</feature>
<dbReference type="EMBL" id="APMP01000002">
    <property type="protein sequence ID" value="ENZ83302.1"/>
    <property type="molecule type" value="Genomic_DNA"/>
</dbReference>
<keyword evidence="2" id="KW-0732">Signal</keyword>
<protein>
    <submittedName>
        <fullName evidence="4">Protein-disulfide isomerase</fullName>
    </submittedName>
</protein>
<dbReference type="PANTHER" id="PTHR13887">
    <property type="entry name" value="GLUTATHIONE S-TRANSFERASE KAPPA"/>
    <property type="match status" value="1"/>
</dbReference>
<dbReference type="eggNOG" id="COG1651">
    <property type="taxonomic scope" value="Bacteria"/>
</dbReference>
<dbReference type="SUPFAM" id="SSF52833">
    <property type="entry name" value="Thioredoxin-like"/>
    <property type="match status" value="1"/>
</dbReference>
<comment type="similarity">
    <text evidence="1">Belongs to the thioredoxin family. DsbA subfamily.</text>
</comment>
<dbReference type="InterPro" id="IPR012336">
    <property type="entry name" value="Thioredoxin-like_fold"/>
</dbReference>
<dbReference type="OrthoDB" id="8478320at2"/>
<dbReference type="PATRIC" id="fig|1292034.3.peg.597"/>
<dbReference type="PANTHER" id="PTHR13887:SF56">
    <property type="entry name" value="THIOREDOXIN-LIKE REDUCTASE RV2466C"/>
    <property type="match status" value="1"/>
</dbReference>
<dbReference type="AlphaFoldDB" id="R0EQK6"/>
<dbReference type="PROSITE" id="PS51257">
    <property type="entry name" value="PROKAR_LIPOPROTEIN"/>
    <property type="match status" value="1"/>
</dbReference>
<evidence type="ECO:0000256" key="1">
    <source>
        <dbReference type="ARBA" id="ARBA00005791"/>
    </source>
</evidence>
<evidence type="ECO:0000259" key="3">
    <source>
        <dbReference type="Pfam" id="PF13462"/>
    </source>
</evidence>
<sequence length="207" mass="21983" precursor="true">MRPLTRRILTAVALTASLGALAACGPKGGKVTAEDMTLGNPNAKVTVIEYASVACPHCASWNAEVFPAFKAKYIDTGKINYVYREALTGEPRLANAGAMLARCAGKDKYFQVTEALYRAQRNIFTSGDIRGELLTIAQAAGMNEAQFTACLSDDNAAKSAERIEKMMKDNNVQGTPTFVVNGKRLGGEDGGEQTLAQLDAAIADASK</sequence>
<keyword evidence="5" id="KW-1185">Reference proteome</keyword>
<dbReference type="GO" id="GO:0016853">
    <property type="term" value="F:isomerase activity"/>
    <property type="evidence" value="ECO:0007669"/>
    <property type="project" value="UniProtKB-KW"/>
</dbReference>
<proteinExistence type="inferred from homology"/>
<evidence type="ECO:0000256" key="2">
    <source>
        <dbReference type="SAM" id="SignalP"/>
    </source>
</evidence>
<evidence type="ECO:0000313" key="5">
    <source>
        <dbReference type="Proteomes" id="UP000013063"/>
    </source>
</evidence>
<evidence type="ECO:0000313" key="4">
    <source>
        <dbReference type="EMBL" id="ENZ83302.1"/>
    </source>
</evidence>
<reference evidence="4 5" key="1">
    <citation type="journal article" date="2013" name="Genome Announc.">
        <title>Draft Genome Sequence for Caulobacter sp. Strain OR37, a Bacterium Tolerant to Heavy Metals.</title>
        <authorList>
            <person name="Utturkar S.M."/>
            <person name="Bollmann A."/>
            <person name="Brzoska R.M."/>
            <person name="Klingeman D.M."/>
            <person name="Epstein S.E."/>
            <person name="Palumbo A.V."/>
            <person name="Brown S.D."/>
        </authorList>
    </citation>
    <scope>NUCLEOTIDE SEQUENCE [LARGE SCALE GENOMIC DNA]</scope>
    <source>
        <strain evidence="4 5">OR37</strain>
    </source>
</reference>
<dbReference type="InterPro" id="IPR036249">
    <property type="entry name" value="Thioredoxin-like_sf"/>
</dbReference>
<comment type="caution">
    <text evidence="4">The sequence shown here is derived from an EMBL/GenBank/DDBJ whole genome shotgun (WGS) entry which is preliminary data.</text>
</comment>
<accession>R0EQK6</accession>
<dbReference type="Proteomes" id="UP000013063">
    <property type="component" value="Unassembled WGS sequence"/>
</dbReference>